<proteinExistence type="predicted"/>
<evidence type="ECO:0000313" key="2">
    <source>
        <dbReference type="Proteomes" id="UP001325680"/>
    </source>
</evidence>
<sequence>MTLKSYKGLFVFLSVIAVFFLAFTQSSCKVRYGFQDAKSIPDSLQYVKINPMTNSASYVNPRLAPELTDRLIQKVMRQTKLQLTRGDDAQWVIDSKITSYSFSTSGVSNQQVNSNRLNVGVNIIIRDNKTQKVIGKYDVSTPFDYAGTLSLQQAEQGLLDQMLRDIPDALFNRIFSNW</sequence>
<reference evidence="1 2" key="1">
    <citation type="submission" date="2023-12" db="EMBL/GenBank/DDBJ databases">
        <title>Genome sequencing and assembly of bacterial species from a model synthetic community.</title>
        <authorList>
            <person name="Hogle S.L."/>
        </authorList>
    </citation>
    <scope>NUCLEOTIDE SEQUENCE [LARGE SCALE GENOMIC DNA]</scope>
    <source>
        <strain evidence="1 2">HAMBI_3031</strain>
    </source>
</reference>
<dbReference type="EMBL" id="CP139960">
    <property type="protein sequence ID" value="WQD39572.1"/>
    <property type="molecule type" value="Genomic_DNA"/>
</dbReference>
<keyword evidence="1" id="KW-0449">Lipoprotein</keyword>
<accession>A0ABZ0WCJ6</accession>
<dbReference type="RefSeq" id="WP_114789004.1">
    <property type="nucleotide sequence ID" value="NZ_CP139960.1"/>
</dbReference>
<dbReference type="InterPro" id="IPR007485">
    <property type="entry name" value="LPS_assembly_LptE"/>
</dbReference>
<evidence type="ECO:0000313" key="1">
    <source>
        <dbReference type="EMBL" id="WQD39572.1"/>
    </source>
</evidence>
<dbReference type="Pfam" id="PF04390">
    <property type="entry name" value="LptE"/>
    <property type="match status" value="1"/>
</dbReference>
<keyword evidence="2" id="KW-1185">Reference proteome</keyword>
<name>A0ABZ0WCJ6_9BACT</name>
<organism evidence="1 2">
    <name type="scientific">Niabella yanshanensis</name>
    <dbReference type="NCBI Taxonomy" id="577386"/>
    <lineage>
        <taxon>Bacteria</taxon>
        <taxon>Pseudomonadati</taxon>
        <taxon>Bacteroidota</taxon>
        <taxon>Chitinophagia</taxon>
        <taxon>Chitinophagales</taxon>
        <taxon>Chitinophagaceae</taxon>
        <taxon>Niabella</taxon>
    </lineage>
</organism>
<dbReference type="Proteomes" id="UP001325680">
    <property type="component" value="Chromosome"/>
</dbReference>
<protein>
    <submittedName>
        <fullName evidence="1">LPS assembly lipoprotein LptE</fullName>
    </submittedName>
</protein>
<gene>
    <name evidence="1" type="primary">lptE</name>
    <name evidence="1" type="ORF">U0035_05355</name>
</gene>